<dbReference type="InterPro" id="IPR008920">
    <property type="entry name" value="TF_FadR/GntR_C"/>
</dbReference>
<dbReference type="SMART" id="SM00345">
    <property type="entry name" value="HTH_GNTR"/>
    <property type="match status" value="1"/>
</dbReference>
<reference evidence="6 7" key="1">
    <citation type="submission" date="2019-02" db="EMBL/GenBank/DDBJ databases">
        <authorList>
            <person name="Sun L."/>
            <person name="Pan D."/>
            <person name="Wu X."/>
        </authorList>
    </citation>
    <scope>NUCLEOTIDE SEQUENCE [LARGE SCALE GENOMIC DNA]</scope>
    <source>
        <strain evidence="6 7">JW-1</strain>
    </source>
</reference>
<evidence type="ECO:0000259" key="5">
    <source>
        <dbReference type="PROSITE" id="PS50949"/>
    </source>
</evidence>
<dbReference type="PROSITE" id="PS50949">
    <property type="entry name" value="HTH_GNTR"/>
    <property type="match status" value="1"/>
</dbReference>
<dbReference type="EMBL" id="CP035806">
    <property type="protein sequence ID" value="QBE49295.1"/>
    <property type="molecule type" value="Genomic_DNA"/>
</dbReference>
<dbReference type="InterPro" id="IPR000524">
    <property type="entry name" value="Tscrpt_reg_HTH_GntR"/>
</dbReference>
<dbReference type="GO" id="GO:0003677">
    <property type="term" value="F:DNA binding"/>
    <property type="evidence" value="ECO:0007669"/>
    <property type="project" value="UniProtKB-KW"/>
</dbReference>
<evidence type="ECO:0000313" key="7">
    <source>
        <dbReference type="Proteomes" id="UP000289260"/>
    </source>
</evidence>
<dbReference type="SMART" id="SM00895">
    <property type="entry name" value="FCD"/>
    <property type="match status" value="1"/>
</dbReference>
<dbReference type="Proteomes" id="UP000289260">
    <property type="component" value="Chromosome"/>
</dbReference>
<evidence type="ECO:0000256" key="1">
    <source>
        <dbReference type="ARBA" id="ARBA00023015"/>
    </source>
</evidence>
<dbReference type="PANTHER" id="PTHR43537:SF5">
    <property type="entry name" value="UXU OPERON TRANSCRIPTIONAL REGULATOR"/>
    <property type="match status" value="1"/>
</dbReference>
<protein>
    <submittedName>
        <fullName evidence="6">FadR family transcriptional regulator</fullName>
    </submittedName>
</protein>
<dbReference type="RefSeq" id="WP_130110424.1">
    <property type="nucleotide sequence ID" value="NZ_CP035806.1"/>
</dbReference>
<dbReference type="PANTHER" id="PTHR43537">
    <property type="entry name" value="TRANSCRIPTIONAL REGULATOR, GNTR FAMILY"/>
    <property type="match status" value="1"/>
</dbReference>
<dbReference type="CDD" id="cd07377">
    <property type="entry name" value="WHTH_GntR"/>
    <property type="match status" value="1"/>
</dbReference>
<proteinExistence type="predicted"/>
<gene>
    <name evidence="6" type="ORF">EVS81_10990</name>
</gene>
<dbReference type="InterPro" id="IPR036388">
    <property type="entry name" value="WH-like_DNA-bd_sf"/>
</dbReference>
<evidence type="ECO:0000256" key="4">
    <source>
        <dbReference type="SAM" id="MobiDB-lite"/>
    </source>
</evidence>
<feature type="compositionally biased region" description="Basic and acidic residues" evidence="4">
    <location>
        <begin position="249"/>
        <end position="258"/>
    </location>
</feature>
<keyword evidence="1" id="KW-0805">Transcription regulation</keyword>
<dbReference type="GO" id="GO:0003700">
    <property type="term" value="F:DNA-binding transcription factor activity"/>
    <property type="evidence" value="ECO:0007669"/>
    <property type="project" value="InterPro"/>
</dbReference>
<name>A0A4P6KFN4_9MICO</name>
<dbReference type="SUPFAM" id="SSF48008">
    <property type="entry name" value="GntR ligand-binding domain-like"/>
    <property type="match status" value="1"/>
</dbReference>
<dbReference type="Gene3D" id="1.20.120.530">
    <property type="entry name" value="GntR ligand-binding domain-like"/>
    <property type="match status" value="1"/>
</dbReference>
<keyword evidence="2" id="KW-0238">DNA-binding</keyword>
<dbReference type="Gene3D" id="1.10.10.10">
    <property type="entry name" value="Winged helix-like DNA-binding domain superfamily/Winged helix DNA-binding domain"/>
    <property type="match status" value="1"/>
</dbReference>
<dbReference type="OrthoDB" id="8680240at2"/>
<feature type="domain" description="HTH gntR-type" evidence="5">
    <location>
        <begin position="12"/>
        <end position="80"/>
    </location>
</feature>
<feature type="region of interest" description="Disordered" evidence="4">
    <location>
        <begin position="236"/>
        <end position="258"/>
    </location>
</feature>
<evidence type="ECO:0000256" key="2">
    <source>
        <dbReference type="ARBA" id="ARBA00023125"/>
    </source>
</evidence>
<organism evidence="6 7">
    <name type="scientific">Leucobacter triazinivorans</name>
    <dbReference type="NCBI Taxonomy" id="1784719"/>
    <lineage>
        <taxon>Bacteria</taxon>
        <taxon>Bacillati</taxon>
        <taxon>Actinomycetota</taxon>
        <taxon>Actinomycetes</taxon>
        <taxon>Micrococcales</taxon>
        <taxon>Microbacteriaceae</taxon>
        <taxon>Leucobacter</taxon>
    </lineage>
</organism>
<accession>A0A4P6KFN4</accession>
<evidence type="ECO:0000256" key="3">
    <source>
        <dbReference type="ARBA" id="ARBA00023163"/>
    </source>
</evidence>
<dbReference type="Pfam" id="PF07729">
    <property type="entry name" value="FCD"/>
    <property type="match status" value="1"/>
</dbReference>
<dbReference type="AlphaFoldDB" id="A0A4P6KFN4"/>
<keyword evidence="3" id="KW-0804">Transcription</keyword>
<dbReference type="InterPro" id="IPR036390">
    <property type="entry name" value="WH_DNA-bd_sf"/>
</dbReference>
<keyword evidence="7" id="KW-1185">Reference proteome</keyword>
<evidence type="ECO:0000313" key="6">
    <source>
        <dbReference type="EMBL" id="QBE49295.1"/>
    </source>
</evidence>
<dbReference type="SUPFAM" id="SSF46785">
    <property type="entry name" value="Winged helix' DNA-binding domain"/>
    <property type="match status" value="1"/>
</dbReference>
<dbReference type="Pfam" id="PF00392">
    <property type="entry name" value="GntR"/>
    <property type="match status" value="1"/>
</dbReference>
<dbReference type="KEGG" id="ltr:EVS81_10990"/>
<dbReference type="PRINTS" id="PR00035">
    <property type="entry name" value="HTHGNTR"/>
</dbReference>
<sequence>MDWEAVGRATTLSVPDRLSVDLERLILEGKLAPGEKVPPERELAEYFGVSRPSIRDALRELENRGLVDRKPGRGTIVLAPGERAKVPENTLGIVDALRPELHDIMELRAIIEPPIARITASRATSRDLAQLRELVEAMEKDVTKDRYAELDRAFHQAIAQYAHNPLLALINEQIAQQIAPSRASRYQTKARRNASSAAHRRIFEAIAAGDGELAEQEARAHVLDIGKQIALAATGAVPQDPGAAPHESGAARHDEGAK</sequence>
<dbReference type="InterPro" id="IPR011711">
    <property type="entry name" value="GntR_C"/>
</dbReference>